<keyword evidence="2" id="KW-0812">Transmembrane</keyword>
<evidence type="ECO:0000256" key="2">
    <source>
        <dbReference type="SAM" id="Phobius"/>
    </source>
</evidence>
<evidence type="ECO:0000313" key="3">
    <source>
        <dbReference type="EMBL" id="TGN13105.1"/>
    </source>
</evidence>
<proteinExistence type="predicted"/>
<evidence type="ECO:0000313" key="4">
    <source>
        <dbReference type="Proteomes" id="UP000298264"/>
    </source>
</evidence>
<sequence length="309" mass="35860">MINKLYFLIITICLIQSPLFSQIKLTDSESKNIDSKFQSIEKRLEQIEKSDLKSLNQRLEFSKEIISGHDTMFSGINTIFALVSAILATLGIILPFLTYFLGIKPAQDSIKNLRKEMSDFLKNTQKEQVEKALQNLNSTNLQLKNDANLFLSINQHYEFQDKDYFDIYSLLESDLEDSYKGTLKLIFSNKISNYATKYFDSLIITHEADPNIFYIIRYYSLCGIENKFSKIVEYIKNSQYISNRALNLSSMIISTSHTDFLKIFDSDEIISAFTKEEGILFLKHIQGTLEHYKLVDLFKNTKFFKSFSN</sequence>
<accession>A0A4R9LTK5</accession>
<gene>
    <name evidence="3" type="ORF">EHS11_04795</name>
</gene>
<feature type="transmembrane region" description="Helical" evidence="2">
    <location>
        <begin position="79"/>
        <end position="101"/>
    </location>
</feature>
<dbReference type="Proteomes" id="UP000298264">
    <property type="component" value="Unassembled WGS sequence"/>
</dbReference>
<protein>
    <submittedName>
        <fullName evidence="3">Uncharacterized protein</fullName>
    </submittedName>
</protein>
<keyword evidence="1" id="KW-0175">Coiled coil</keyword>
<keyword evidence="4" id="KW-1185">Reference proteome</keyword>
<keyword evidence="2" id="KW-0472">Membrane</keyword>
<evidence type="ECO:0000256" key="1">
    <source>
        <dbReference type="SAM" id="Coils"/>
    </source>
</evidence>
<organism evidence="3 4">
    <name type="scientific">Leptospira ilyithenensis</name>
    <dbReference type="NCBI Taxonomy" id="2484901"/>
    <lineage>
        <taxon>Bacteria</taxon>
        <taxon>Pseudomonadati</taxon>
        <taxon>Spirochaetota</taxon>
        <taxon>Spirochaetia</taxon>
        <taxon>Leptospirales</taxon>
        <taxon>Leptospiraceae</taxon>
        <taxon>Leptospira</taxon>
    </lineage>
</organism>
<feature type="coiled-coil region" evidence="1">
    <location>
        <begin position="110"/>
        <end position="146"/>
    </location>
</feature>
<keyword evidence="2" id="KW-1133">Transmembrane helix</keyword>
<name>A0A4R9LTK5_9LEPT</name>
<dbReference type="RefSeq" id="WP_135763279.1">
    <property type="nucleotide sequence ID" value="NZ_RQHV01000034.1"/>
</dbReference>
<reference evidence="3" key="1">
    <citation type="journal article" date="2019" name="PLoS Negl. Trop. Dis.">
        <title>Revisiting the worldwide diversity of Leptospira species in the environment.</title>
        <authorList>
            <person name="Vincent A.T."/>
            <person name="Schiettekatte O."/>
            <person name="Bourhy P."/>
            <person name="Veyrier F.J."/>
            <person name="Picardeau M."/>
        </authorList>
    </citation>
    <scope>NUCLEOTIDE SEQUENCE [LARGE SCALE GENOMIC DNA]</scope>
    <source>
        <strain evidence="3">201400974</strain>
    </source>
</reference>
<dbReference type="OrthoDB" id="1452998at2"/>
<comment type="caution">
    <text evidence="3">The sequence shown here is derived from an EMBL/GenBank/DDBJ whole genome shotgun (WGS) entry which is preliminary data.</text>
</comment>
<dbReference type="EMBL" id="RQHV01000034">
    <property type="protein sequence ID" value="TGN13105.1"/>
    <property type="molecule type" value="Genomic_DNA"/>
</dbReference>
<dbReference type="AlphaFoldDB" id="A0A4R9LTK5"/>